<dbReference type="InterPro" id="IPR025700">
    <property type="entry name" value="Lys/Orn_oxygenase"/>
</dbReference>
<dbReference type="EC" id="1.14.13.59" evidence="4"/>
<evidence type="ECO:0000313" key="16">
    <source>
        <dbReference type="Proteomes" id="UP000181997"/>
    </source>
</evidence>
<dbReference type="GO" id="GO:0047091">
    <property type="term" value="F:L-lysine 6-monooxygenase (NADPH) activity"/>
    <property type="evidence" value="ECO:0007669"/>
    <property type="project" value="UniProtKB-EC"/>
</dbReference>
<evidence type="ECO:0000256" key="9">
    <source>
        <dbReference type="ARBA" id="ARBA00023002"/>
    </source>
</evidence>
<evidence type="ECO:0000256" key="5">
    <source>
        <dbReference type="ARBA" id="ARBA00016406"/>
    </source>
</evidence>
<evidence type="ECO:0000256" key="3">
    <source>
        <dbReference type="ARBA" id="ARBA00007588"/>
    </source>
</evidence>
<keyword evidence="6" id="KW-0285">Flavoprotein</keyword>
<evidence type="ECO:0000256" key="12">
    <source>
        <dbReference type="ARBA" id="ARBA00032493"/>
    </source>
</evidence>
<proteinExistence type="inferred from homology"/>
<dbReference type="Gene3D" id="3.50.50.60">
    <property type="entry name" value="FAD/NAD(P)-binding domain"/>
    <property type="match status" value="1"/>
</dbReference>
<name>A0A0V8H897_9BACI</name>
<comment type="similarity">
    <text evidence="3">Belongs to the lysine N(6)-hydroxylase/L-ornithine N(5)-oxygenase family.</text>
</comment>
<evidence type="ECO:0000256" key="2">
    <source>
        <dbReference type="ARBA" id="ARBA00004924"/>
    </source>
</evidence>
<dbReference type="SUPFAM" id="SSF51905">
    <property type="entry name" value="FAD/NAD(P)-binding domain"/>
    <property type="match status" value="1"/>
</dbReference>
<accession>A0A0V8H897</accession>
<evidence type="ECO:0000256" key="7">
    <source>
        <dbReference type="ARBA" id="ARBA00022827"/>
    </source>
</evidence>
<protein>
    <recommendedName>
        <fullName evidence="5">L-lysine N6-monooxygenase MbtG</fullName>
        <ecNumber evidence="4">1.14.13.59</ecNumber>
    </recommendedName>
    <alternativeName>
        <fullName evidence="13">Lysine 6-N-hydroxylase</fullName>
    </alternativeName>
    <alternativeName>
        <fullName evidence="12">Lysine N6-hydroxylase</fullName>
    </alternativeName>
    <alternativeName>
        <fullName evidence="10">Lysine-N-oxygenase</fullName>
    </alternativeName>
    <alternativeName>
        <fullName evidence="11">Mycobactin synthase protein G</fullName>
    </alternativeName>
</protein>
<dbReference type="RefSeq" id="WP_058299858.1">
    <property type="nucleotide sequence ID" value="NZ_FMAU01000008.1"/>
</dbReference>
<sequence>MNNNEIYDVIGIGLGPFNLGLAALLDEVPDMKALFLEKKSEFNWHKGMLIDGTTLQVPFFADLVSMADVRSKYSFLNYLQAHNRLYHFYFLEKFHIPRKEYNHYCRWVSEQLPQCKYGMEAERVVPVKLEGGGNGYEVSVWNDGTHTEERFVTRHLVMGIGSVSSVPEHFKEHLGSSVFHSSEYLEKKEICKEARSVTVIGSGQSAAEVFLDVAKEQEESGFTLNWFTRSKGFFPMEYSKLGLEYFSPDYTDFFYSLPQEKKDALLKNQDLLYKGISADTSAEIYDYLYERSIGSDYPPISLQAMTEITGLESTGSGFSLSGYHQVKEEGFTQDTDVVIFGTGYKSAIPSFLSAMKDDLAYDQAGRFKITKDYRLETYLGDAGSIFIQNGEMHTHGVGAPDLGLGAHRNAVIINQLAGREVYPVQTKNVFQTFGVENRGAASVPSM</sequence>
<evidence type="ECO:0000256" key="6">
    <source>
        <dbReference type="ARBA" id="ARBA00022630"/>
    </source>
</evidence>
<evidence type="ECO:0000256" key="4">
    <source>
        <dbReference type="ARBA" id="ARBA00013076"/>
    </source>
</evidence>
<comment type="pathway">
    <text evidence="2">Siderophore biosynthesis.</text>
</comment>
<dbReference type="InterPro" id="IPR036188">
    <property type="entry name" value="FAD/NAD-bd_sf"/>
</dbReference>
<dbReference type="Pfam" id="PF13434">
    <property type="entry name" value="Lys_Orn_oxgnase"/>
    <property type="match status" value="1"/>
</dbReference>
<gene>
    <name evidence="15" type="ORF">GA0061094_4073</name>
</gene>
<dbReference type="Proteomes" id="UP000181997">
    <property type="component" value="Unassembled WGS sequence"/>
</dbReference>
<keyword evidence="9" id="KW-0560">Oxidoreductase</keyword>
<dbReference type="AlphaFoldDB" id="A0A0V8H897"/>
<evidence type="ECO:0000256" key="11">
    <source>
        <dbReference type="ARBA" id="ARBA00031158"/>
    </source>
</evidence>
<keyword evidence="16" id="KW-1185">Reference proteome</keyword>
<evidence type="ECO:0000256" key="1">
    <source>
        <dbReference type="ARBA" id="ARBA00001974"/>
    </source>
</evidence>
<evidence type="ECO:0000256" key="8">
    <source>
        <dbReference type="ARBA" id="ARBA00022857"/>
    </source>
</evidence>
<evidence type="ECO:0000256" key="14">
    <source>
        <dbReference type="ARBA" id="ARBA00048407"/>
    </source>
</evidence>
<evidence type="ECO:0000256" key="13">
    <source>
        <dbReference type="ARBA" id="ARBA00032738"/>
    </source>
</evidence>
<comment type="catalytic activity">
    <reaction evidence="14">
        <text>L-lysine + NADPH + O2 = N(6)-hydroxy-L-lysine + NADP(+) + H2O</text>
        <dbReference type="Rhea" id="RHEA:23228"/>
        <dbReference type="ChEBI" id="CHEBI:15377"/>
        <dbReference type="ChEBI" id="CHEBI:15379"/>
        <dbReference type="ChEBI" id="CHEBI:32551"/>
        <dbReference type="ChEBI" id="CHEBI:57783"/>
        <dbReference type="ChEBI" id="CHEBI:57820"/>
        <dbReference type="ChEBI" id="CHEBI:58349"/>
        <dbReference type="EC" id="1.14.13.59"/>
    </reaction>
</comment>
<reference evidence="16" key="1">
    <citation type="submission" date="2016-08" db="EMBL/GenBank/DDBJ databases">
        <authorList>
            <person name="Varghese N."/>
            <person name="Submissions Spin"/>
        </authorList>
    </citation>
    <scope>NUCLEOTIDE SEQUENCE [LARGE SCALE GENOMIC DNA]</scope>
    <source>
        <strain evidence="16">SGD-1123</strain>
    </source>
</reference>
<dbReference type="PANTHER" id="PTHR42802:SF1">
    <property type="entry name" value="L-ORNITHINE N(5)-MONOOXYGENASE"/>
    <property type="match status" value="1"/>
</dbReference>
<dbReference type="EMBL" id="FMAU01000008">
    <property type="protein sequence ID" value="SCC33576.1"/>
    <property type="molecule type" value="Genomic_DNA"/>
</dbReference>
<keyword evidence="8" id="KW-0521">NADP</keyword>
<organism evidence="15 16">
    <name type="scientific">[Bacillus] enclensis</name>
    <dbReference type="NCBI Taxonomy" id="1402860"/>
    <lineage>
        <taxon>Bacteria</taxon>
        <taxon>Bacillati</taxon>
        <taxon>Bacillota</taxon>
        <taxon>Bacilli</taxon>
        <taxon>Bacillales</taxon>
        <taxon>Bacillaceae</taxon>
        <taxon>Rossellomorea</taxon>
    </lineage>
</organism>
<comment type="cofactor">
    <cofactor evidence="1">
        <name>FAD</name>
        <dbReference type="ChEBI" id="CHEBI:57692"/>
    </cofactor>
</comment>
<dbReference type="PANTHER" id="PTHR42802">
    <property type="entry name" value="MONOOXYGENASE"/>
    <property type="match status" value="1"/>
</dbReference>
<keyword evidence="7" id="KW-0274">FAD</keyword>
<evidence type="ECO:0000256" key="10">
    <source>
        <dbReference type="ARBA" id="ARBA00029939"/>
    </source>
</evidence>
<dbReference type="OrthoDB" id="7527071at2"/>
<evidence type="ECO:0000313" key="15">
    <source>
        <dbReference type="EMBL" id="SCC33576.1"/>
    </source>
</evidence>